<dbReference type="Pfam" id="PF00042">
    <property type="entry name" value="Globin"/>
    <property type="match status" value="1"/>
</dbReference>
<dbReference type="NCBIfam" id="NF009805">
    <property type="entry name" value="PRK13289.1"/>
    <property type="match status" value="1"/>
</dbReference>
<dbReference type="GO" id="GO:0008941">
    <property type="term" value="F:nitric oxide dioxygenase NAD(P)H activity"/>
    <property type="evidence" value="ECO:0007669"/>
    <property type="project" value="UniProtKB-EC"/>
</dbReference>
<dbReference type="InterPro" id="IPR012292">
    <property type="entry name" value="Globin/Proto"/>
</dbReference>
<evidence type="ECO:0000256" key="6">
    <source>
        <dbReference type="ARBA" id="ARBA00023004"/>
    </source>
</evidence>
<organism evidence="13 14">
    <name type="scientific">Flavobacterium rhizophilum</name>
    <dbReference type="NCBI Taxonomy" id="3163296"/>
    <lineage>
        <taxon>Bacteria</taxon>
        <taxon>Pseudomonadati</taxon>
        <taxon>Bacteroidota</taxon>
        <taxon>Flavobacteriia</taxon>
        <taxon>Flavobacteriales</taxon>
        <taxon>Flavobacteriaceae</taxon>
        <taxon>Flavobacterium</taxon>
    </lineage>
</organism>
<evidence type="ECO:0000256" key="5">
    <source>
        <dbReference type="ARBA" id="ARBA00022723"/>
    </source>
</evidence>
<dbReference type="InterPro" id="IPR009050">
    <property type="entry name" value="Globin-like_sf"/>
</dbReference>
<evidence type="ECO:0000259" key="12">
    <source>
        <dbReference type="PROSITE" id="PS51384"/>
    </source>
</evidence>
<dbReference type="CDD" id="cd06184">
    <property type="entry name" value="flavohem_like_fad_nad_binding"/>
    <property type="match status" value="1"/>
</dbReference>
<feature type="domain" description="Globin" evidence="11">
    <location>
        <begin position="1"/>
        <end position="138"/>
    </location>
</feature>
<comment type="similarity">
    <text evidence="1">In the C-terminal section; belongs to the flavoprotein pyridine nucleotide cytochrome reductase family.</text>
</comment>
<dbReference type="Proteomes" id="UP001629059">
    <property type="component" value="Unassembled WGS sequence"/>
</dbReference>
<dbReference type="Gene3D" id="3.40.50.80">
    <property type="entry name" value="Nucleotide-binding domain of ferredoxin-NADP reductase (FNR) module"/>
    <property type="match status" value="1"/>
</dbReference>
<keyword evidence="13" id="KW-0560">Oxidoreductase</keyword>
<sequence>MLTEKQKETILATVPVLRENGVVLTKHFYKRMFNNHPELKNIFNLGNQSNGKQQTALAMAVLAYAENIANPGILMPVIDLIGHKHTSLNIQPEQYSIVGENLIGAIKEVLQELATNDVVEAWIIAYKQLSDLMIGYEAGLYNKKATHENGWTGWKSFVIRKKVEESKEVTSFYLYPEDGGGVPLHLPGQYLSVRAFLPQLGLLQPRQYSISCAPNGEFYRISVKKESGMALRPDGMISNRLHEMQEGEHIEITSPSGNFILKESANNKVFISGGIGQTPLIAMLESIISKDELGNSLLWIHGCRSSDVHAFSEAIVKAEANNKNISSCFFYEDATYIPDGYYKGRIDLSKINQWQPDTNAEYYICGPAAFIKTHYDYLKNCNVPADNIFFEEFGPQALQLN</sequence>
<dbReference type="SUPFAM" id="SSF63380">
    <property type="entry name" value="Riboflavin synthase domain-like"/>
    <property type="match status" value="1"/>
</dbReference>
<gene>
    <name evidence="13" type="primary">hmpA</name>
    <name evidence="13" type="ORF">ABS768_15635</name>
</gene>
<dbReference type="SUPFAM" id="SSF52343">
    <property type="entry name" value="Ferredoxin reductase-like, C-terminal NADP-linked domain"/>
    <property type="match status" value="1"/>
</dbReference>
<feature type="domain" description="FAD-binding FR-type" evidence="12">
    <location>
        <begin position="152"/>
        <end position="262"/>
    </location>
</feature>
<protein>
    <recommendedName>
        <fullName evidence="2">nitric oxide dioxygenase</fullName>
        <ecNumber evidence="2">1.14.12.17</ecNumber>
    </recommendedName>
</protein>
<dbReference type="Pfam" id="PF00175">
    <property type="entry name" value="NAD_binding_1"/>
    <property type="match status" value="1"/>
</dbReference>
<keyword evidence="5" id="KW-0479">Metal-binding</keyword>
<comment type="catalytic activity">
    <reaction evidence="9">
        <text>2 nitric oxide + NADPH + 2 O2 = 2 nitrate + NADP(+) + H(+)</text>
        <dbReference type="Rhea" id="RHEA:19465"/>
        <dbReference type="ChEBI" id="CHEBI:15378"/>
        <dbReference type="ChEBI" id="CHEBI:15379"/>
        <dbReference type="ChEBI" id="CHEBI:16480"/>
        <dbReference type="ChEBI" id="CHEBI:17632"/>
        <dbReference type="ChEBI" id="CHEBI:57783"/>
        <dbReference type="ChEBI" id="CHEBI:58349"/>
        <dbReference type="EC" id="1.14.12.17"/>
    </reaction>
</comment>
<evidence type="ECO:0000313" key="13">
    <source>
        <dbReference type="EMBL" id="MFL9838939.1"/>
    </source>
</evidence>
<evidence type="ECO:0000256" key="8">
    <source>
        <dbReference type="ARBA" id="ARBA00048649"/>
    </source>
</evidence>
<dbReference type="InterPro" id="IPR000971">
    <property type="entry name" value="Globin"/>
</dbReference>
<keyword evidence="6" id="KW-0408">Iron</keyword>
<keyword evidence="14" id="KW-1185">Reference proteome</keyword>
<dbReference type="PRINTS" id="PR00409">
    <property type="entry name" value="PHDIOXRDTASE"/>
</dbReference>
<comment type="caution">
    <text evidence="13">The sequence shown here is derived from an EMBL/GenBank/DDBJ whole genome shotgun (WGS) entry which is preliminary data.</text>
</comment>
<dbReference type="InterPro" id="IPR039261">
    <property type="entry name" value="FNR_nucleotide-bd"/>
</dbReference>
<dbReference type="EMBL" id="JBELQB010000014">
    <property type="protein sequence ID" value="MFL9838939.1"/>
    <property type="molecule type" value="Genomic_DNA"/>
</dbReference>
<evidence type="ECO:0000259" key="11">
    <source>
        <dbReference type="PROSITE" id="PS01033"/>
    </source>
</evidence>
<evidence type="ECO:0000256" key="2">
    <source>
        <dbReference type="ARBA" id="ARBA00012229"/>
    </source>
</evidence>
<dbReference type="PROSITE" id="PS01033">
    <property type="entry name" value="GLOBIN"/>
    <property type="match status" value="1"/>
</dbReference>
<dbReference type="Gene3D" id="2.40.30.10">
    <property type="entry name" value="Translation factors"/>
    <property type="match status" value="1"/>
</dbReference>
<evidence type="ECO:0000256" key="10">
    <source>
        <dbReference type="RuleBase" id="RU000356"/>
    </source>
</evidence>
<dbReference type="CDD" id="cd14779">
    <property type="entry name" value="FHP_Ae-globin-like"/>
    <property type="match status" value="1"/>
</dbReference>
<evidence type="ECO:0000256" key="7">
    <source>
        <dbReference type="ARBA" id="ARBA00023027"/>
    </source>
</evidence>
<dbReference type="Gene3D" id="1.10.490.10">
    <property type="entry name" value="Globins"/>
    <property type="match status" value="1"/>
</dbReference>
<dbReference type="InterPro" id="IPR001433">
    <property type="entry name" value="OxRdtase_FAD/NAD-bd"/>
</dbReference>
<evidence type="ECO:0000256" key="1">
    <source>
        <dbReference type="ARBA" id="ARBA00006401"/>
    </source>
</evidence>
<keyword evidence="7" id="KW-0520">NAD</keyword>
<comment type="catalytic activity">
    <reaction evidence="8">
        <text>2 nitric oxide + NADH + 2 O2 = 2 nitrate + NAD(+) + H(+)</text>
        <dbReference type="Rhea" id="RHEA:19469"/>
        <dbReference type="ChEBI" id="CHEBI:15378"/>
        <dbReference type="ChEBI" id="CHEBI:15379"/>
        <dbReference type="ChEBI" id="CHEBI:16480"/>
        <dbReference type="ChEBI" id="CHEBI:17632"/>
        <dbReference type="ChEBI" id="CHEBI:57540"/>
        <dbReference type="ChEBI" id="CHEBI:57945"/>
        <dbReference type="EC" id="1.14.12.17"/>
    </reaction>
</comment>
<evidence type="ECO:0000256" key="4">
    <source>
        <dbReference type="ARBA" id="ARBA00022621"/>
    </source>
</evidence>
<evidence type="ECO:0000256" key="3">
    <source>
        <dbReference type="ARBA" id="ARBA00022617"/>
    </source>
</evidence>
<dbReference type="PANTHER" id="PTHR43396">
    <property type="entry name" value="FLAVOHEMOPROTEIN"/>
    <property type="match status" value="1"/>
</dbReference>
<reference evidence="13 14" key="1">
    <citation type="submission" date="2024-06" db="EMBL/GenBank/DDBJ databases">
        <authorList>
            <person name="Kaempfer P."/>
            <person name="Viver T."/>
        </authorList>
    </citation>
    <scope>NUCLEOTIDE SEQUENCE [LARGE SCALE GENOMIC DNA]</scope>
    <source>
        <strain evidence="13 14">ST-75</strain>
    </source>
</reference>
<evidence type="ECO:0000256" key="9">
    <source>
        <dbReference type="ARBA" id="ARBA00049433"/>
    </source>
</evidence>
<keyword evidence="3 10" id="KW-0349">Heme</keyword>
<keyword evidence="4 10" id="KW-0561">Oxygen transport</keyword>
<evidence type="ECO:0000313" key="14">
    <source>
        <dbReference type="Proteomes" id="UP001629059"/>
    </source>
</evidence>
<dbReference type="InterPro" id="IPR017927">
    <property type="entry name" value="FAD-bd_FR_type"/>
</dbReference>
<dbReference type="InterPro" id="IPR017938">
    <property type="entry name" value="Riboflavin_synthase-like_b-brl"/>
</dbReference>
<comment type="similarity">
    <text evidence="10">Belongs to the globin family.</text>
</comment>
<accession>A0ABW8YG29</accession>
<dbReference type="SUPFAM" id="SSF46458">
    <property type="entry name" value="Globin-like"/>
    <property type="match status" value="1"/>
</dbReference>
<keyword evidence="10" id="KW-0813">Transport</keyword>
<dbReference type="PANTHER" id="PTHR43396:SF3">
    <property type="entry name" value="FLAVOHEMOPROTEIN"/>
    <property type="match status" value="1"/>
</dbReference>
<proteinExistence type="inferred from homology"/>
<name>A0ABW8YG29_9FLAO</name>
<dbReference type="RefSeq" id="WP_408075887.1">
    <property type="nucleotide sequence ID" value="NZ_JBELQB010000014.1"/>
</dbReference>
<dbReference type="EC" id="1.14.12.17" evidence="2"/>
<dbReference type="PROSITE" id="PS51384">
    <property type="entry name" value="FAD_FR"/>
    <property type="match status" value="1"/>
</dbReference>